<evidence type="ECO:0000313" key="1">
    <source>
        <dbReference type="EMBL" id="PGH14826.1"/>
    </source>
</evidence>
<dbReference type="EMBL" id="PDNA01000089">
    <property type="protein sequence ID" value="PGH14826.1"/>
    <property type="molecule type" value="Genomic_DNA"/>
</dbReference>
<reference evidence="1 2" key="1">
    <citation type="submission" date="2017-10" db="EMBL/GenBank/DDBJ databases">
        <title>Comparative genomics in systemic dimorphic fungi from Ajellomycetaceae.</title>
        <authorList>
            <person name="Munoz J.F."/>
            <person name="Mcewen J.G."/>
            <person name="Clay O.K."/>
            <person name="Cuomo C.A."/>
        </authorList>
    </citation>
    <scope>NUCLEOTIDE SEQUENCE [LARGE SCALE GENOMIC DNA]</scope>
    <source>
        <strain evidence="1 2">UAMH7299</strain>
    </source>
</reference>
<organism evidence="1 2">
    <name type="scientific">Polytolypa hystricis (strain UAMH7299)</name>
    <dbReference type="NCBI Taxonomy" id="1447883"/>
    <lineage>
        <taxon>Eukaryota</taxon>
        <taxon>Fungi</taxon>
        <taxon>Dikarya</taxon>
        <taxon>Ascomycota</taxon>
        <taxon>Pezizomycotina</taxon>
        <taxon>Eurotiomycetes</taxon>
        <taxon>Eurotiomycetidae</taxon>
        <taxon>Onygenales</taxon>
        <taxon>Onygenales incertae sedis</taxon>
        <taxon>Polytolypa</taxon>
    </lineage>
</organism>
<dbReference type="OrthoDB" id="420380at2759"/>
<proteinExistence type="predicted"/>
<accession>A0A2B7Y023</accession>
<protein>
    <submittedName>
        <fullName evidence="1">Uncharacterized protein</fullName>
    </submittedName>
</protein>
<dbReference type="Proteomes" id="UP000224634">
    <property type="component" value="Unassembled WGS sequence"/>
</dbReference>
<comment type="caution">
    <text evidence="1">The sequence shown here is derived from an EMBL/GenBank/DDBJ whole genome shotgun (WGS) entry which is preliminary data.</text>
</comment>
<keyword evidence="2" id="KW-1185">Reference proteome</keyword>
<sequence length="70" mass="7760">ADRFSRSAASDDTGARLHNASTCTSSLSLRDNVIRYIEIRALEFQSLSLPLTHLKPSDFSMYVAVSKDII</sequence>
<feature type="non-terminal residue" evidence="1">
    <location>
        <position position="1"/>
    </location>
</feature>
<gene>
    <name evidence="1" type="ORF">AJ80_05751</name>
</gene>
<name>A0A2B7Y023_POLH7</name>
<dbReference type="AlphaFoldDB" id="A0A2B7Y023"/>
<evidence type="ECO:0000313" key="2">
    <source>
        <dbReference type="Proteomes" id="UP000224634"/>
    </source>
</evidence>